<keyword evidence="4 6" id="KW-0274">FAD</keyword>
<dbReference type="GO" id="GO:0003995">
    <property type="term" value="F:acyl-CoA dehydrogenase activity"/>
    <property type="evidence" value="ECO:0007669"/>
    <property type="project" value="TreeGrafter"/>
</dbReference>
<keyword evidence="3 6" id="KW-0285">Flavoprotein</keyword>
<dbReference type="AlphaFoldDB" id="A0A024JYZ4"/>
<comment type="similarity">
    <text evidence="2 6">Belongs to the acyl-CoA dehydrogenase family.</text>
</comment>
<dbReference type="EMBL" id="HG964446">
    <property type="protein sequence ID" value="CDO88567.1"/>
    <property type="molecule type" value="Genomic_DNA"/>
</dbReference>
<dbReference type="eggNOG" id="COG1960">
    <property type="taxonomic scope" value="Bacteria"/>
</dbReference>
<dbReference type="InterPro" id="IPR046373">
    <property type="entry name" value="Acyl-CoA_Oxase/DH_mid-dom_sf"/>
</dbReference>
<dbReference type="CDD" id="cd00567">
    <property type="entry name" value="ACAD"/>
    <property type="match status" value="1"/>
</dbReference>
<reference evidence="10" key="2">
    <citation type="submission" date="2014-04" db="EMBL/GenBank/DDBJ databases">
        <authorList>
            <person name="Urmite Genomes U."/>
        </authorList>
    </citation>
    <scope>NUCLEOTIDE SEQUENCE</scope>
    <source>
        <strain evidence="10">DSM 44626</strain>
    </source>
</reference>
<feature type="domain" description="Acyl-CoA dehydrogenase/oxidase N-terminal" evidence="9">
    <location>
        <begin position="6"/>
        <end position="118"/>
    </location>
</feature>
<name>A0A024JYZ4_9MYCO</name>
<dbReference type="InterPro" id="IPR009100">
    <property type="entry name" value="AcylCoA_DH/oxidase_NM_dom_sf"/>
</dbReference>
<dbReference type="PANTHER" id="PTHR43884:SF20">
    <property type="entry name" value="ACYL-COA DEHYDROGENASE FADE28"/>
    <property type="match status" value="1"/>
</dbReference>
<dbReference type="Proteomes" id="UP000028880">
    <property type="component" value="Unassembled WGS sequence"/>
</dbReference>
<dbReference type="InterPro" id="IPR037069">
    <property type="entry name" value="AcylCoA_DH/ox_N_sf"/>
</dbReference>
<keyword evidence="12" id="KW-1185">Reference proteome</keyword>
<evidence type="ECO:0000256" key="5">
    <source>
        <dbReference type="ARBA" id="ARBA00023002"/>
    </source>
</evidence>
<dbReference type="InterPro" id="IPR006091">
    <property type="entry name" value="Acyl-CoA_Oxase/DH_mid-dom"/>
</dbReference>
<dbReference type="SUPFAM" id="SSF56645">
    <property type="entry name" value="Acyl-CoA dehydrogenase NM domain-like"/>
    <property type="match status" value="1"/>
</dbReference>
<evidence type="ECO:0000256" key="1">
    <source>
        <dbReference type="ARBA" id="ARBA00001974"/>
    </source>
</evidence>
<evidence type="ECO:0000259" key="8">
    <source>
        <dbReference type="Pfam" id="PF02770"/>
    </source>
</evidence>
<dbReference type="GO" id="GO:0050660">
    <property type="term" value="F:flavin adenine dinucleotide binding"/>
    <property type="evidence" value="ECO:0007669"/>
    <property type="project" value="InterPro"/>
</dbReference>
<evidence type="ECO:0000313" key="12">
    <source>
        <dbReference type="Proteomes" id="UP000193710"/>
    </source>
</evidence>
<dbReference type="Pfam" id="PF00441">
    <property type="entry name" value="Acyl-CoA_dh_1"/>
    <property type="match status" value="1"/>
</dbReference>
<accession>A0A024JYZ4</accession>
<dbReference type="Gene3D" id="2.40.110.10">
    <property type="entry name" value="Butyryl-CoA Dehydrogenase, subunit A, domain 2"/>
    <property type="match status" value="1"/>
</dbReference>
<evidence type="ECO:0000256" key="2">
    <source>
        <dbReference type="ARBA" id="ARBA00009347"/>
    </source>
</evidence>
<evidence type="ECO:0000259" key="9">
    <source>
        <dbReference type="Pfam" id="PF02771"/>
    </source>
</evidence>
<evidence type="ECO:0000256" key="6">
    <source>
        <dbReference type="RuleBase" id="RU362125"/>
    </source>
</evidence>
<evidence type="ECO:0000256" key="3">
    <source>
        <dbReference type="ARBA" id="ARBA00022630"/>
    </source>
</evidence>
<feature type="domain" description="Acyl-CoA dehydrogenase/oxidase C-terminal" evidence="7">
    <location>
        <begin position="224"/>
        <end position="369"/>
    </location>
</feature>
<keyword evidence="5 6" id="KW-0560">Oxidoreductase</keyword>
<dbReference type="Pfam" id="PF02770">
    <property type="entry name" value="Acyl-CoA_dh_M"/>
    <property type="match status" value="1"/>
</dbReference>
<reference evidence="10" key="1">
    <citation type="journal article" date="2014" name="Genome Announc.">
        <title>Draft Genome Sequence of Mycobacterium triplex DSM 44626.</title>
        <authorList>
            <person name="Sassi M."/>
            <person name="Croce O."/>
            <person name="Robert C."/>
            <person name="Raoult D."/>
            <person name="Drancourt M."/>
        </authorList>
    </citation>
    <scope>NUCLEOTIDE SEQUENCE [LARGE SCALE GENOMIC DNA]</scope>
    <source>
        <strain evidence="10">DSM 44626</strain>
    </source>
</reference>
<organism evidence="10">
    <name type="scientific">Mycobacterium triplex</name>
    <dbReference type="NCBI Taxonomy" id="47839"/>
    <lineage>
        <taxon>Bacteria</taxon>
        <taxon>Bacillati</taxon>
        <taxon>Actinomycetota</taxon>
        <taxon>Actinomycetes</taxon>
        <taxon>Mycobacteriales</taxon>
        <taxon>Mycobacteriaceae</taxon>
        <taxon>Mycobacterium</taxon>
        <taxon>Mycobacterium simiae complex</taxon>
    </lineage>
</organism>
<dbReference type="Gene3D" id="1.10.540.10">
    <property type="entry name" value="Acyl-CoA dehydrogenase/oxidase, N-terminal domain"/>
    <property type="match status" value="1"/>
</dbReference>
<evidence type="ECO:0000259" key="7">
    <source>
        <dbReference type="Pfam" id="PF00441"/>
    </source>
</evidence>
<dbReference type="PANTHER" id="PTHR43884">
    <property type="entry name" value="ACYL-COA DEHYDROGENASE"/>
    <property type="match status" value="1"/>
</dbReference>
<evidence type="ECO:0000256" key="4">
    <source>
        <dbReference type="ARBA" id="ARBA00022827"/>
    </source>
</evidence>
<dbReference type="Pfam" id="PF02771">
    <property type="entry name" value="Acyl-CoA_dh_N"/>
    <property type="match status" value="1"/>
</dbReference>
<proteinExistence type="inferred from homology"/>
<gene>
    <name evidence="11" type="ORF">AWC29_28355</name>
    <name evidence="10" type="ORF">BN973_02936</name>
</gene>
<dbReference type="EMBL" id="LQPY01000041">
    <property type="protein sequence ID" value="ORW99233.1"/>
    <property type="molecule type" value="Genomic_DNA"/>
</dbReference>
<dbReference type="Proteomes" id="UP000193710">
    <property type="component" value="Unassembled WGS sequence"/>
</dbReference>
<evidence type="ECO:0000313" key="10">
    <source>
        <dbReference type="EMBL" id="CDO88567.1"/>
    </source>
</evidence>
<reference evidence="11 12" key="3">
    <citation type="submission" date="2016-01" db="EMBL/GenBank/DDBJ databases">
        <title>The new phylogeny of the genus Mycobacterium.</title>
        <authorList>
            <person name="Tarcisio F."/>
            <person name="Conor M."/>
            <person name="Antonella G."/>
            <person name="Elisabetta G."/>
            <person name="Giulia F.S."/>
            <person name="Sara T."/>
            <person name="Anna F."/>
            <person name="Clotilde B."/>
            <person name="Roberto B."/>
            <person name="Veronica D.S."/>
            <person name="Fabio R."/>
            <person name="Monica P."/>
            <person name="Olivier J."/>
            <person name="Enrico T."/>
            <person name="Nicola S."/>
        </authorList>
    </citation>
    <scope>NUCLEOTIDE SEQUENCE [LARGE SCALE GENOMIC DNA]</scope>
    <source>
        <strain evidence="11 12">DSM 44626</strain>
    </source>
</reference>
<dbReference type="Gene3D" id="1.20.140.10">
    <property type="entry name" value="Butyryl-CoA Dehydrogenase, subunit A, domain 3"/>
    <property type="match status" value="1"/>
</dbReference>
<comment type="cofactor">
    <cofactor evidence="1 6">
        <name>FAD</name>
        <dbReference type="ChEBI" id="CHEBI:57692"/>
    </cofactor>
</comment>
<dbReference type="SUPFAM" id="SSF47203">
    <property type="entry name" value="Acyl-CoA dehydrogenase C-terminal domain-like"/>
    <property type="match status" value="1"/>
</dbReference>
<dbReference type="STRING" id="47839.BN973_02936"/>
<protein>
    <submittedName>
        <fullName evidence="10">Acyl-CoA dehydrogenase</fullName>
    </submittedName>
</protein>
<dbReference type="InterPro" id="IPR013786">
    <property type="entry name" value="AcylCoA_DH/ox_N"/>
</dbReference>
<dbReference type="HOGENOM" id="CLU_018204_5_1_11"/>
<dbReference type="InterPro" id="IPR036250">
    <property type="entry name" value="AcylCo_DH-like_C"/>
</dbReference>
<sequence length="383" mass="41021">MIAELTADQQSLRELVASFLSQKAGTPAVRAAMDTAAGFDESLWREFADLGVCGLGVPSRYGGADCGPIEIAIVMRELGRRLAPLPYLSAVALAQTVVLESGDRGAYERLLPDLATGKRRAAMALVEPSWKWDPTAVQATAAQHGGQWRVSGTKMFVVDGASADLILLAARDSNDITLFEVDTDAPGLTRTALTGIDQTRRLAGIEFRDTPARQVGDTGAAIDIISRALTLANVYLAAESVGATEHVLASAVEYARTRRQFGRPIGSFQAIKHKCADMHVDCETSRSTMEHAVLSVAGGAAEEARTASTIAAAVCHEVFWRCAAENIQVHGGIGFTWEHNAHLYYKRAQANRLLLGDDVYHRQSLAASLGFDVTRPSLTASTL</sequence>
<dbReference type="InterPro" id="IPR009075">
    <property type="entry name" value="AcylCo_DH/oxidase_C"/>
</dbReference>
<dbReference type="RefSeq" id="WP_036468935.1">
    <property type="nucleotide sequence ID" value="NZ_LQPY01000041.1"/>
</dbReference>
<evidence type="ECO:0000313" key="11">
    <source>
        <dbReference type="EMBL" id="ORW99233.1"/>
    </source>
</evidence>
<feature type="domain" description="Acyl-CoA oxidase/dehydrogenase middle" evidence="8">
    <location>
        <begin position="122"/>
        <end position="207"/>
    </location>
</feature>